<proteinExistence type="inferred from homology"/>
<dbReference type="Gene3D" id="3.30.1330.90">
    <property type="entry name" value="D-3-phosphoglycerate dehydrogenase, domain 3"/>
    <property type="match status" value="2"/>
</dbReference>
<dbReference type="Pfam" id="PF03313">
    <property type="entry name" value="SDH_alpha"/>
    <property type="match status" value="1"/>
</dbReference>
<organism evidence="14 15">
    <name type="scientific">Geothermobacter ehrlichii</name>
    <dbReference type="NCBI Taxonomy" id="213224"/>
    <lineage>
        <taxon>Bacteria</taxon>
        <taxon>Pseudomonadati</taxon>
        <taxon>Thermodesulfobacteriota</taxon>
        <taxon>Desulfuromonadia</taxon>
        <taxon>Desulfuromonadales</taxon>
        <taxon>Geothermobacteraceae</taxon>
        <taxon>Geothermobacter</taxon>
    </lineage>
</organism>
<evidence type="ECO:0000256" key="5">
    <source>
        <dbReference type="ARBA" id="ARBA00022432"/>
    </source>
</evidence>
<evidence type="ECO:0000256" key="1">
    <source>
        <dbReference type="ARBA" id="ARBA00001966"/>
    </source>
</evidence>
<keyword evidence="5" id="KW-0312">Gluconeogenesis</keyword>
<sequence length="431" mass="45708">MVGLRPAKLTGKTGGVGRLRPEVSMDSIRQLYRVGQGPSSSHTMGPRFAAERFCRRVPRAAGFRVTLFGSLAATGRGHLTDRALEEAFAPKPVEIVWRPDERLPEHPNGMRLEALAESGEVLAGWEVCSVGGGALRDAEGMVGEQVDSVYPLNSLQKILEHCDRYGQSLGDYVFEREGEGIEAFLGRIWDAMCAAIDRGLQTEGPLPGGLGLARKARSFCRKASLFGEHLKQSGLLCAYAYAVAEENAAGGIIVTAPTCGSSGVLPAVLRYLDETLELSWQDILRALAVAGLIGNLVKHNASISGAEVGCQGEVGTACAMAAAAATKLHGGSLAQIEYAAEMGLEHHLGLTCDPVGGLVQIPCIERNAHAASRALACCHFALLSDGRHKVSFDTIVRVMKETGQALPSLYRETAAGGIARAYEDEAGKTKT</sequence>
<accession>A0A5D3WGL2</accession>
<dbReference type="GO" id="GO:0051539">
    <property type="term" value="F:4 iron, 4 sulfur cluster binding"/>
    <property type="evidence" value="ECO:0007669"/>
    <property type="project" value="UniProtKB-KW"/>
</dbReference>
<feature type="domain" description="Serine dehydratase beta chain" evidence="13">
    <location>
        <begin position="94"/>
        <end position="138"/>
    </location>
</feature>
<dbReference type="InterPro" id="IPR005131">
    <property type="entry name" value="Ser_deHydtase_bsu"/>
</dbReference>
<comment type="cofactor">
    <cofactor evidence="1">
        <name>[4Fe-4S] cluster</name>
        <dbReference type="ChEBI" id="CHEBI:49883"/>
    </cofactor>
</comment>
<feature type="domain" description="Serine dehydratase beta chain" evidence="13">
    <location>
        <begin position="27"/>
        <end position="84"/>
    </location>
</feature>
<keyword evidence="9" id="KW-0411">Iron-sulfur</keyword>
<evidence type="ECO:0000313" key="15">
    <source>
        <dbReference type="Proteomes" id="UP000324159"/>
    </source>
</evidence>
<evidence type="ECO:0000256" key="4">
    <source>
        <dbReference type="ARBA" id="ARBA00012093"/>
    </source>
</evidence>
<dbReference type="EMBL" id="VNIB01000009">
    <property type="protein sequence ID" value="TYO97611.1"/>
    <property type="molecule type" value="Genomic_DNA"/>
</dbReference>
<dbReference type="AlphaFoldDB" id="A0A5D3WGL2"/>
<comment type="pathway">
    <text evidence="2">Carbohydrate biosynthesis; gluconeogenesis.</text>
</comment>
<evidence type="ECO:0000256" key="6">
    <source>
        <dbReference type="ARBA" id="ARBA00022485"/>
    </source>
</evidence>
<keyword evidence="8" id="KW-0408">Iron</keyword>
<dbReference type="Proteomes" id="UP000324159">
    <property type="component" value="Unassembled WGS sequence"/>
</dbReference>
<gene>
    <name evidence="14" type="ORF">EDC39_10914</name>
</gene>
<evidence type="ECO:0000256" key="11">
    <source>
        <dbReference type="ARBA" id="ARBA00049406"/>
    </source>
</evidence>
<dbReference type="GO" id="GO:0046872">
    <property type="term" value="F:metal ion binding"/>
    <property type="evidence" value="ECO:0007669"/>
    <property type="project" value="UniProtKB-KW"/>
</dbReference>
<dbReference type="InterPro" id="IPR029009">
    <property type="entry name" value="ASB_dom_sf"/>
</dbReference>
<evidence type="ECO:0000256" key="10">
    <source>
        <dbReference type="ARBA" id="ARBA00023239"/>
    </source>
</evidence>
<evidence type="ECO:0000259" key="13">
    <source>
        <dbReference type="Pfam" id="PF03315"/>
    </source>
</evidence>
<dbReference type="Pfam" id="PF03315">
    <property type="entry name" value="SDH_beta"/>
    <property type="match status" value="2"/>
</dbReference>
<dbReference type="PANTHER" id="PTHR30182:SF1">
    <property type="entry name" value="L-SERINE DEHYDRATASE 1"/>
    <property type="match status" value="1"/>
</dbReference>
<feature type="domain" description="Serine dehydratase-like alpha subunit" evidence="12">
    <location>
        <begin position="178"/>
        <end position="419"/>
    </location>
</feature>
<evidence type="ECO:0000256" key="3">
    <source>
        <dbReference type="ARBA" id="ARBA00008636"/>
    </source>
</evidence>
<comment type="caution">
    <text evidence="14">The sequence shown here is derived from an EMBL/GenBank/DDBJ whole genome shotgun (WGS) entry which is preliminary data.</text>
</comment>
<dbReference type="SUPFAM" id="SSF143548">
    <property type="entry name" value="Serine metabolism enzymes domain"/>
    <property type="match status" value="1"/>
</dbReference>
<dbReference type="InterPro" id="IPR051318">
    <property type="entry name" value="Fe-S_L-Ser"/>
</dbReference>
<evidence type="ECO:0000256" key="7">
    <source>
        <dbReference type="ARBA" id="ARBA00022723"/>
    </source>
</evidence>
<keyword evidence="7" id="KW-0479">Metal-binding</keyword>
<keyword evidence="6" id="KW-0004">4Fe-4S</keyword>
<dbReference type="GO" id="GO:0006094">
    <property type="term" value="P:gluconeogenesis"/>
    <property type="evidence" value="ECO:0007669"/>
    <property type="project" value="UniProtKB-KW"/>
</dbReference>
<evidence type="ECO:0000256" key="2">
    <source>
        <dbReference type="ARBA" id="ARBA00004742"/>
    </source>
</evidence>
<dbReference type="EC" id="4.3.1.17" evidence="4"/>
<dbReference type="InterPro" id="IPR005130">
    <property type="entry name" value="Ser_deHydtase-like_asu"/>
</dbReference>
<comment type="similarity">
    <text evidence="3">Belongs to the iron-sulfur dependent L-serine dehydratase family.</text>
</comment>
<evidence type="ECO:0000256" key="9">
    <source>
        <dbReference type="ARBA" id="ARBA00023014"/>
    </source>
</evidence>
<keyword evidence="15" id="KW-1185">Reference proteome</keyword>
<name>A0A5D3WGL2_9BACT</name>
<keyword evidence="10 14" id="KW-0456">Lyase</keyword>
<comment type="catalytic activity">
    <reaction evidence="11">
        <text>L-serine = pyruvate + NH4(+)</text>
        <dbReference type="Rhea" id="RHEA:19169"/>
        <dbReference type="ChEBI" id="CHEBI:15361"/>
        <dbReference type="ChEBI" id="CHEBI:28938"/>
        <dbReference type="ChEBI" id="CHEBI:33384"/>
        <dbReference type="EC" id="4.3.1.17"/>
    </reaction>
</comment>
<reference evidence="14 15" key="1">
    <citation type="submission" date="2019-07" db="EMBL/GenBank/DDBJ databases">
        <title>Genomic Encyclopedia of Type Strains, Phase IV (KMG-IV): sequencing the most valuable type-strain genomes for metagenomic binning, comparative biology and taxonomic classification.</title>
        <authorList>
            <person name="Goeker M."/>
        </authorList>
    </citation>
    <scope>NUCLEOTIDE SEQUENCE [LARGE SCALE GENOMIC DNA]</scope>
    <source>
        <strain evidence="14 15">SS015</strain>
    </source>
</reference>
<dbReference type="PANTHER" id="PTHR30182">
    <property type="entry name" value="L-SERINE DEHYDRATASE"/>
    <property type="match status" value="1"/>
</dbReference>
<evidence type="ECO:0000259" key="12">
    <source>
        <dbReference type="Pfam" id="PF03313"/>
    </source>
</evidence>
<evidence type="ECO:0000256" key="8">
    <source>
        <dbReference type="ARBA" id="ARBA00023004"/>
    </source>
</evidence>
<dbReference type="GO" id="GO:0003941">
    <property type="term" value="F:L-serine ammonia-lyase activity"/>
    <property type="evidence" value="ECO:0007669"/>
    <property type="project" value="UniProtKB-EC"/>
</dbReference>
<protein>
    <recommendedName>
        <fullName evidence="4">L-serine ammonia-lyase</fullName>
        <ecNumber evidence="4">4.3.1.17</ecNumber>
    </recommendedName>
</protein>
<evidence type="ECO:0000313" key="14">
    <source>
        <dbReference type="EMBL" id="TYO97611.1"/>
    </source>
</evidence>